<keyword evidence="5 14" id="KW-0812">Transmembrane</keyword>
<evidence type="ECO:0000256" key="14">
    <source>
        <dbReference type="SAM" id="Phobius"/>
    </source>
</evidence>
<evidence type="ECO:0000256" key="8">
    <source>
        <dbReference type="ARBA" id="ARBA00023030"/>
    </source>
</evidence>
<feature type="chain" id="PRO_5009732317" evidence="15 19">
    <location>
        <begin position="48"/>
        <end position="184"/>
    </location>
</feature>
<dbReference type="PaxDb" id="8030-ENSSSAP00000054939"/>
<evidence type="ECO:0000256" key="5">
    <source>
        <dbReference type="ARBA" id="ARBA00022692"/>
    </source>
</evidence>
<evidence type="ECO:0000313" key="21">
    <source>
        <dbReference type="RefSeq" id="XP_045562535.1"/>
    </source>
</evidence>
<dbReference type="InterPro" id="IPR000742">
    <property type="entry name" value="EGF"/>
</dbReference>
<evidence type="ECO:0000256" key="11">
    <source>
        <dbReference type="ARBA" id="ARBA00023180"/>
    </source>
</evidence>
<keyword evidence="4 12" id="KW-0245">EGF-like domain</keyword>
<dbReference type="Bgee" id="ENSSSAG00000053429">
    <property type="expression patterns" value="Expressed in gill filament and 16 other cell types or tissues"/>
</dbReference>
<keyword evidence="8" id="KW-0339">Growth factor</keyword>
<reference evidence="17 19" key="2">
    <citation type="journal article" date="2010" name="BMC Genomics">
        <title>Salmo salar and Esox lucius full-length cDNA sequences reveal changes in evolutionary pressures on a post-tetraploidization genome.</title>
        <authorList>
            <person name="Leong J.S."/>
            <person name="Jantzen S.G."/>
            <person name="von Schalburg K.R."/>
            <person name="Cooper G.A."/>
            <person name="Messmer A.M."/>
            <person name="Liao N.Y."/>
            <person name="Munro S."/>
            <person name="Moore R."/>
            <person name="Holt R.A."/>
            <person name="Jones S.J."/>
            <person name="Davidson W.S."/>
            <person name="Koop B.F."/>
        </authorList>
    </citation>
    <scope>NUCLEOTIDE SEQUENCE</scope>
    <source>
        <tissue evidence="17">Spleen</tissue>
    </source>
</reference>
<dbReference type="RefSeq" id="NP_001139869.1">
    <property type="nucleotide sequence ID" value="NM_001146397.1"/>
</dbReference>
<evidence type="ECO:0000256" key="15">
    <source>
        <dbReference type="SAM" id="SignalP"/>
    </source>
</evidence>
<dbReference type="SUPFAM" id="SSF57196">
    <property type="entry name" value="EGF/Laminin"/>
    <property type="match status" value="1"/>
</dbReference>
<organism evidence="17">
    <name type="scientific">Salmo salar</name>
    <name type="common">Atlantic salmon</name>
    <dbReference type="NCBI Taxonomy" id="8030"/>
    <lineage>
        <taxon>Eukaryota</taxon>
        <taxon>Metazoa</taxon>
        <taxon>Chordata</taxon>
        <taxon>Craniata</taxon>
        <taxon>Vertebrata</taxon>
        <taxon>Euteleostomi</taxon>
        <taxon>Actinopterygii</taxon>
        <taxon>Neopterygii</taxon>
        <taxon>Teleostei</taxon>
        <taxon>Protacanthopterygii</taxon>
        <taxon>Salmoniformes</taxon>
        <taxon>Salmonidae</taxon>
        <taxon>Salmoninae</taxon>
        <taxon>Salmo</taxon>
    </lineage>
</organism>
<evidence type="ECO:0000256" key="10">
    <source>
        <dbReference type="ARBA" id="ARBA00023157"/>
    </source>
</evidence>
<feature type="transmembrane region" description="Helical" evidence="14">
    <location>
        <begin position="139"/>
        <end position="160"/>
    </location>
</feature>
<dbReference type="GO" id="GO:0016020">
    <property type="term" value="C:membrane"/>
    <property type="evidence" value="ECO:0007669"/>
    <property type="project" value="UniProtKB-SubCell"/>
</dbReference>
<feature type="domain" description="EGF-like" evidence="16">
    <location>
        <begin position="85"/>
        <end position="125"/>
    </location>
</feature>
<feature type="compositionally biased region" description="Low complexity" evidence="13">
    <location>
        <begin position="52"/>
        <end position="64"/>
    </location>
</feature>
<dbReference type="GO" id="GO:0008284">
    <property type="term" value="P:positive regulation of cell population proliferation"/>
    <property type="evidence" value="ECO:0007669"/>
    <property type="project" value="TreeGrafter"/>
</dbReference>
<dbReference type="EMBL" id="BT056548">
    <property type="protein sequence ID" value="ACM08420.1"/>
    <property type="molecule type" value="mRNA"/>
</dbReference>
<evidence type="ECO:0000256" key="1">
    <source>
        <dbReference type="ARBA" id="ARBA00004479"/>
    </source>
</evidence>
<reference evidence="17" key="3">
    <citation type="submission" date="2010-08" db="EMBL/GenBank/DDBJ databases">
        <authorList>
            <consortium name="cGRASP (B.F. Koop &amp; W.S. Davidson)"/>
        </authorList>
    </citation>
    <scope>NUCLEOTIDE SEQUENCE</scope>
    <source>
        <tissue evidence="17">Spleen</tissue>
    </source>
</reference>
<keyword evidence="6 15" id="KW-0732">Signal</keyword>
<dbReference type="GO" id="GO:0005154">
    <property type="term" value="F:epidermal growth factor receptor binding"/>
    <property type="evidence" value="ECO:0007669"/>
    <property type="project" value="TreeGrafter"/>
</dbReference>
<protein>
    <submittedName>
        <fullName evidence="17 20 21">Proepiregulin</fullName>
    </submittedName>
    <submittedName>
        <fullName evidence="19">Proepiregulin precursor</fullName>
    </submittedName>
</protein>
<dbReference type="GO" id="GO:0007173">
    <property type="term" value="P:epidermal growth factor receptor signaling pathway"/>
    <property type="evidence" value="ECO:0007669"/>
    <property type="project" value="TreeGrafter"/>
</dbReference>
<feature type="disulfide bond" evidence="12">
    <location>
        <begin position="115"/>
        <end position="124"/>
    </location>
</feature>
<evidence type="ECO:0000313" key="17">
    <source>
        <dbReference type="EMBL" id="ACM08420.1"/>
    </source>
</evidence>
<dbReference type="Gene3D" id="2.10.25.10">
    <property type="entry name" value="Laminin"/>
    <property type="match status" value="1"/>
</dbReference>
<dbReference type="CTD" id="2069"/>
<evidence type="ECO:0000256" key="12">
    <source>
        <dbReference type="PROSITE-ProRule" id="PRU00076"/>
    </source>
</evidence>
<comment type="subcellular location">
    <subcellularLocation>
        <location evidence="1">Membrane</location>
        <topology evidence="1">Single-pass type I membrane protein</topology>
    </subcellularLocation>
    <subcellularLocation>
        <location evidence="2">Secreted</location>
    </subcellularLocation>
</comment>
<dbReference type="PROSITE" id="PS50026">
    <property type="entry name" value="EGF_3"/>
    <property type="match status" value="1"/>
</dbReference>
<dbReference type="GO" id="GO:0005615">
    <property type="term" value="C:extracellular space"/>
    <property type="evidence" value="ECO:0007669"/>
    <property type="project" value="TreeGrafter"/>
</dbReference>
<gene>
    <name evidence="17" type="primary">EREG</name>
    <name evidence="19 20 21" type="synonym">ereg</name>
</gene>
<reference evidence="19 20" key="4">
    <citation type="submission" date="2025-04" db="UniProtKB">
        <authorList>
            <consortium name="RefSeq"/>
        </authorList>
    </citation>
    <scope>IDENTIFICATION</scope>
    <source>
        <tissue evidence="20">Muscle</tissue>
    </source>
</reference>
<evidence type="ECO:0000256" key="9">
    <source>
        <dbReference type="ARBA" id="ARBA00023136"/>
    </source>
</evidence>
<keyword evidence="7 14" id="KW-1133">Transmembrane helix</keyword>
<dbReference type="AlphaFoldDB" id="B9ELM3"/>
<dbReference type="GeneID" id="100286458"/>
<evidence type="ECO:0000313" key="19">
    <source>
        <dbReference type="RefSeq" id="NP_001139869.1"/>
    </source>
</evidence>
<feature type="region of interest" description="Disordered" evidence="13">
    <location>
        <begin position="51"/>
        <end position="79"/>
    </location>
</feature>
<keyword evidence="11" id="KW-0325">Glycoprotein</keyword>
<dbReference type="KEGG" id="sasa:100286458"/>
<dbReference type="STRING" id="8030.ENSSSAP00000054939"/>
<dbReference type="PROSITE" id="PS00022">
    <property type="entry name" value="EGF_1"/>
    <property type="match status" value="1"/>
</dbReference>
<dbReference type="GO" id="GO:0008083">
    <property type="term" value="F:growth factor activity"/>
    <property type="evidence" value="ECO:0007669"/>
    <property type="project" value="UniProtKB-KW"/>
</dbReference>
<dbReference type="RefSeq" id="XP_014028157.1">
    <property type="nucleotide sequence ID" value="XM_014172682.1"/>
</dbReference>
<evidence type="ECO:0000256" key="3">
    <source>
        <dbReference type="ARBA" id="ARBA00022525"/>
    </source>
</evidence>
<dbReference type="GO" id="GO:0045840">
    <property type="term" value="P:positive regulation of mitotic nuclear division"/>
    <property type="evidence" value="ECO:0007669"/>
    <property type="project" value="TreeGrafter"/>
</dbReference>
<keyword evidence="10 12" id="KW-1015">Disulfide bond</keyword>
<feature type="signal peptide" evidence="15">
    <location>
        <begin position="1"/>
        <end position="47"/>
    </location>
</feature>
<dbReference type="PANTHER" id="PTHR10740">
    <property type="entry name" value="TRANSFORMING GROWTH FACTOR ALPHA"/>
    <property type="match status" value="1"/>
</dbReference>
<evidence type="ECO:0000256" key="6">
    <source>
        <dbReference type="ARBA" id="ARBA00022729"/>
    </source>
</evidence>
<dbReference type="RefSeq" id="XP_045562535.1">
    <property type="nucleotide sequence ID" value="XM_045706579.1"/>
</dbReference>
<evidence type="ECO:0000256" key="2">
    <source>
        <dbReference type="ARBA" id="ARBA00004613"/>
    </source>
</evidence>
<dbReference type="PANTHER" id="PTHR10740:SF11">
    <property type="entry name" value="PROEPIREGULIN"/>
    <property type="match status" value="1"/>
</dbReference>
<evidence type="ECO:0000256" key="4">
    <source>
        <dbReference type="ARBA" id="ARBA00022536"/>
    </source>
</evidence>
<evidence type="ECO:0000256" key="13">
    <source>
        <dbReference type="SAM" id="MobiDB-lite"/>
    </source>
</evidence>
<dbReference type="PROSITE" id="PS01186">
    <property type="entry name" value="EGF_2"/>
    <property type="match status" value="1"/>
</dbReference>
<evidence type="ECO:0000313" key="18">
    <source>
        <dbReference type="Proteomes" id="UP001652741"/>
    </source>
</evidence>
<keyword evidence="9 14" id="KW-0472">Membrane</keyword>
<proteinExistence type="evidence at transcript level"/>
<keyword evidence="3" id="KW-0964">Secreted</keyword>
<comment type="caution">
    <text evidence="12">Lacks conserved residue(s) required for the propagation of feature annotation.</text>
</comment>
<evidence type="ECO:0000259" key="16">
    <source>
        <dbReference type="PROSITE" id="PS50026"/>
    </source>
</evidence>
<evidence type="ECO:0000313" key="20">
    <source>
        <dbReference type="RefSeq" id="XP_014028157.1"/>
    </source>
</evidence>
<keyword evidence="18" id="KW-1185">Reference proteome</keyword>
<accession>B9ELM3</accession>
<evidence type="ECO:0000256" key="7">
    <source>
        <dbReference type="ARBA" id="ARBA00022989"/>
    </source>
</evidence>
<reference evidence="17" key="1">
    <citation type="submission" date="2009-01" db="EMBL/GenBank/DDBJ databases">
        <authorList>
            <consortium name="cGRASP (B.F. Koop &amp; W.S. Davidson)"/>
            <person name="Leong J."/>
            <person name="von Schalburg K."/>
            <person name="Cooper G."/>
            <person name="Moore R."/>
            <person name="Holt R."/>
            <person name="Davidson W.S."/>
            <person name="Koop B.F."/>
        </authorList>
    </citation>
    <scope>NUCLEOTIDE SEQUENCE</scope>
    <source>
        <tissue evidence="17">Spleen</tissue>
    </source>
</reference>
<sequence length="184" mass="20701">MTHLKAAHPLCDGLSPSLTAKTAMRNPQPAILLSFLALLLVWPDVHSTDVLSSTQPAPTSPASSHCEAETTADQEQSRPHMEKVMSQKCDSSVESYCLNGECLLLLDLNEHHCKCERGYYGPRCAHLEMVFQPMKEEHVILMVVCGGLLFIGVVGAFYFFCRWYKRNRCPPQQKQQTYQEVQMA</sequence>
<name>B9ELM3_SALSA</name>
<dbReference type="Proteomes" id="UP001652741">
    <property type="component" value="Chromosome ssa24"/>
</dbReference>